<sequence length="691" mass="70625">MATRTIEYIIKLRDDASAELGEVSESADDAADSTKKAGKSADDMGKLMVAAAVAAAAAFAKLVKDLTDYKNAVNDMATRTGLAAETLQGLDLAARGSGLTFEQLAAGLVPFSKRVADAARGTGEAIVAFDRLGIAASRTDGSMRDLDEVFRESLKQLSEISDKGEQAALATQLFGRSGTMLLQALGDTSNLEEFEKLAKALGPDLVNASQGAADLQRALAELETAALGAGDKLLSVFGGEGGVAEALTLVTDGVVFAGEFLSTHLENVKQAWAGIFEGMIRVYDAFVQRIGEISLMDLLLGKKTTTDIAAGFAEDLIRVLDEVDRIVAARQADATQAGLDAVAAARSARAGLADASGGGFGGGGAPPSGAGGVAFDSGPGLDALDAMLAELAGINEVLSNGEAIDIEALGAAMEARAASLAMDQMLASLKKTLLGTAQIMGSVIAGDLEGVMNNAGWIGAIINGIRKIGQEGAEGVAAKLKSFSNDFRAGIRALPGIIGEVLPAFIKDTIQSGPALIAEILPALMESFGALIGEIVVQATVGVVASVIRALPDLIGGFIQGIPLFVGELVSAIITEIPAIIADIAVLFADPDFWSDLGAEFARGFMQALVEAKGEIDKSLGSVGRSTSKGAGTVSTGMLAGMYRSISAKSAGAMGNNITINGVVASNLREFSRQLSNVIGGNGLNLNLGGR</sequence>
<name>A0A0F7L7B6_9VIRU</name>
<accession>A0A0F7L7B6</accession>
<organism evidence="1">
    <name type="scientific">uncultured marine virus</name>
    <dbReference type="NCBI Taxonomy" id="186617"/>
    <lineage>
        <taxon>Viruses</taxon>
        <taxon>environmental samples</taxon>
    </lineage>
</organism>
<reference evidence="1" key="2">
    <citation type="submission" date="2015-03" db="EMBL/GenBank/DDBJ databases">
        <authorList>
            <person name="Chow C.-E.T."/>
            <person name="Winget D.M."/>
            <person name="White R.A.III."/>
            <person name="Hallam S.J."/>
            <person name="Suttle C.A."/>
        </authorList>
    </citation>
    <scope>NUCLEOTIDE SEQUENCE</scope>
    <source>
        <strain evidence="1">H4084949</strain>
    </source>
</reference>
<proteinExistence type="predicted"/>
<reference evidence="1" key="1">
    <citation type="journal article" date="2015" name="Front. Microbiol.">
        <title>Combining genomic sequencing methods to explore viral diversity and reveal potential virus-host interactions.</title>
        <authorList>
            <person name="Chow C.E."/>
            <person name="Winget D.M."/>
            <person name="White R.A.III."/>
            <person name="Hallam S.J."/>
            <person name="Suttle C.A."/>
        </authorList>
    </citation>
    <scope>NUCLEOTIDE SEQUENCE</scope>
    <source>
        <strain evidence="1">H4084949</strain>
    </source>
</reference>
<evidence type="ECO:0000313" key="1">
    <source>
        <dbReference type="EMBL" id="AKH47332.1"/>
    </source>
</evidence>
<protein>
    <submittedName>
        <fullName evidence="1">Tail length phage protein</fullName>
    </submittedName>
</protein>
<dbReference type="EMBL" id="KR029591">
    <property type="protein sequence ID" value="AKH47332.1"/>
    <property type="molecule type" value="Genomic_DNA"/>
</dbReference>